<dbReference type="GeneID" id="28934937"/>
<protein>
    <submittedName>
        <fullName evidence="4">Uncharacterized protein</fullName>
    </submittedName>
</protein>
<organism evidence="4 5">
    <name type="scientific">Pneumocystis carinii (strain B80)</name>
    <name type="common">Rat pneumocystis pneumonia agent</name>
    <name type="synonym">Pneumocystis carinii f. sp. carinii</name>
    <dbReference type="NCBI Taxonomy" id="1408658"/>
    <lineage>
        <taxon>Eukaryota</taxon>
        <taxon>Fungi</taxon>
        <taxon>Dikarya</taxon>
        <taxon>Ascomycota</taxon>
        <taxon>Taphrinomycotina</taxon>
        <taxon>Pneumocystomycetes</taxon>
        <taxon>Pneumocystaceae</taxon>
        <taxon>Pneumocystis</taxon>
    </lineage>
</organism>
<dbReference type="Proteomes" id="UP000054454">
    <property type="component" value="Unassembled WGS sequence"/>
</dbReference>
<dbReference type="InterPro" id="IPR015943">
    <property type="entry name" value="WD40/YVTN_repeat-like_dom_sf"/>
</dbReference>
<keyword evidence="1 3" id="KW-0853">WD repeat</keyword>
<dbReference type="PROSITE" id="PS50082">
    <property type="entry name" value="WD_REPEATS_2"/>
    <property type="match status" value="1"/>
</dbReference>
<proteinExistence type="predicted"/>
<name>A0A0W4ZSY4_PNEC8</name>
<dbReference type="InterPro" id="IPR001680">
    <property type="entry name" value="WD40_rpt"/>
</dbReference>
<dbReference type="OrthoDB" id="308449at2759"/>
<sequence>MKSDKKGDKIFGSFKVDVLKKMVQVHEDFEKYKDSVPSFRIIVGTYEGILYGIDVILFLKDDMKINIFFNPVWMFESNKGCIHAIAIGGRYLVCGGVDEVIKLYDLRKKKDIGSLYHQSGTITGLVFSSFISPKFLISVSDDDTMVFFRTKDWLPLSTTKTQHGRVNSISIHPSGKIALTVGSDKNIRLWNMMTGKKAGKYNLNKNEPLHIQWNTLGTQYAVLLNKEVMVYDMSATLIHCFSSLTQFNSMHYAISKKNHEILVLGSQNGCLQIYDSSNGKLIVSFVAHENSRIKAITSYTYQPTNVSFLILITASSNGSIKLWVEYQESSFYQIGEYNCGERRITCMITDSSIENLEKKTENAD</sequence>
<reference evidence="5" key="1">
    <citation type="journal article" date="2016" name="Nat. Commun.">
        <title>Genome analysis of three Pneumocystis species reveals adaptation mechanisms to life exclusively in mammalian hosts.</title>
        <authorList>
            <person name="Ma L."/>
            <person name="Chen Z."/>
            <person name="Huang D.W."/>
            <person name="Kutty G."/>
            <person name="Ishihara M."/>
            <person name="Wang H."/>
            <person name="Abouelleil A."/>
            <person name="Bishop L."/>
            <person name="Davey E."/>
            <person name="Deng R."/>
            <person name="Deng X."/>
            <person name="Fan L."/>
            <person name="Fantoni G."/>
            <person name="Fitzgerald M."/>
            <person name="Gogineni E."/>
            <person name="Goldberg J.M."/>
            <person name="Handley G."/>
            <person name="Hu X."/>
            <person name="Huber C."/>
            <person name="Jiao X."/>
            <person name="Jones K."/>
            <person name="Levin J.Z."/>
            <person name="Liu Y."/>
            <person name="Macdonald P."/>
            <person name="Melnikov A."/>
            <person name="Raley C."/>
            <person name="Sassi M."/>
            <person name="Sherman B.T."/>
            <person name="Song X."/>
            <person name="Sykes S."/>
            <person name="Tran B."/>
            <person name="Walsh L."/>
            <person name="Xia Y."/>
            <person name="Yang J."/>
            <person name="Young S."/>
            <person name="Zeng Q."/>
            <person name="Zheng X."/>
            <person name="Stephens R."/>
            <person name="Nusbaum C."/>
            <person name="Birren B.W."/>
            <person name="Azadi P."/>
            <person name="Lempicki R.A."/>
            <person name="Cuomo C.A."/>
            <person name="Kovacs J.A."/>
        </authorList>
    </citation>
    <scope>NUCLEOTIDE SEQUENCE [LARGE SCALE GENOMIC DNA]</scope>
    <source>
        <strain evidence="5">B80</strain>
    </source>
</reference>
<accession>A0A0W4ZSY4</accession>
<dbReference type="VEuPathDB" id="FungiDB:T552_00115"/>
<keyword evidence="5" id="KW-1185">Reference proteome</keyword>
<comment type="caution">
    <text evidence="4">The sequence shown here is derived from an EMBL/GenBank/DDBJ whole genome shotgun (WGS) entry which is preliminary data.</text>
</comment>
<dbReference type="SUPFAM" id="SSF50978">
    <property type="entry name" value="WD40 repeat-like"/>
    <property type="match status" value="1"/>
</dbReference>
<dbReference type="InterPro" id="IPR051959">
    <property type="entry name" value="PAK1-Kinase_Regulator"/>
</dbReference>
<dbReference type="PROSITE" id="PS50294">
    <property type="entry name" value="WD_REPEATS_REGION"/>
    <property type="match status" value="1"/>
</dbReference>
<dbReference type="Pfam" id="PF00400">
    <property type="entry name" value="WD40"/>
    <property type="match status" value="2"/>
</dbReference>
<feature type="repeat" description="WD" evidence="3">
    <location>
        <begin position="159"/>
        <end position="200"/>
    </location>
</feature>
<gene>
    <name evidence="4" type="ORF">T552_00115</name>
</gene>
<dbReference type="InterPro" id="IPR036322">
    <property type="entry name" value="WD40_repeat_dom_sf"/>
</dbReference>
<dbReference type="SMART" id="SM00320">
    <property type="entry name" value="WD40"/>
    <property type="match status" value="5"/>
</dbReference>
<dbReference type="EMBL" id="LFVZ01000001">
    <property type="protein sequence ID" value="KTW31472.1"/>
    <property type="molecule type" value="Genomic_DNA"/>
</dbReference>
<dbReference type="Gene3D" id="2.130.10.10">
    <property type="entry name" value="YVTN repeat-like/Quinoprotein amine dehydrogenase"/>
    <property type="match status" value="1"/>
</dbReference>
<evidence type="ECO:0000256" key="1">
    <source>
        <dbReference type="ARBA" id="ARBA00022574"/>
    </source>
</evidence>
<dbReference type="PROSITE" id="PS00678">
    <property type="entry name" value="WD_REPEATS_1"/>
    <property type="match status" value="1"/>
</dbReference>
<keyword evidence="2" id="KW-0677">Repeat</keyword>
<dbReference type="RefSeq" id="XP_018227588.1">
    <property type="nucleotide sequence ID" value="XM_018368735.1"/>
</dbReference>
<dbReference type="PANTHER" id="PTHR44675:SF1">
    <property type="entry name" value="P21-ACTIVATED PROTEIN KINASE-INTERACTING PROTEIN 1"/>
    <property type="match status" value="1"/>
</dbReference>
<dbReference type="PANTHER" id="PTHR44675">
    <property type="entry name" value="PAK1 INTERACTING PROTEIN 1"/>
    <property type="match status" value="1"/>
</dbReference>
<evidence type="ECO:0000256" key="3">
    <source>
        <dbReference type="PROSITE-ProRule" id="PRU00221"/>
    </source>
</evidence>
<evidence type="ECO:0000313" key="5">
    <source>
        <dbReference type="Proteomes" id="UP000054454"/>
    </source>
</evidence>
<evidence type="ECO:0000256" key="2">
    <source>
        <dbReference type="ARBA" id="ARBA00022737"/>
    </source>
</evidence>
<dbReference type="InterPro" id="IPR019775">
    <property type="entry name" value="WD40_repeat_CS"/>
</dbReference>
<dbReference type="AlphaFoldDB" id="A0A0W4ZSY4"/>
<evidence type="ECO:0000313" key="4">
    <source>
        <dbReference type="EMBL" id="KTW31472.1"/>
    </source>
</evidence>